<name>A0A5C3LS18_9AGAR</name>
<dbReference type="OrthoDB" id="3256438at2759"/>
<proteinExistence type="predicted"/>
<feature type="compositionally biased region" description="Low complexity" evidence="1">
    <location>
        <begin position="24"/>
        <end position="36"/>
    </location>
</feature>
<organism evidence="2 3">
    <name type="scientific">Crucibulum laeve</name>
    <dbReference type="NCBI Taxonomy" id="68775"/>
    <lineage>
        <taxon>Eukaryota</taxon>
        <taxon>Fungi</taxon>
        <taxon>Dikarya</taxon>
        <taxon>Basidiomycota</taxon>
        <taxon>Agaricomycotina</taxon>
        <taxon>Agaricomycetes</taxon>
        <taxon>Agaricomycetidae</taxon>
        <taxon>Agaricales</taxon>
        <taxon>Agaricineae</taxon>
        <taxon>Nidulariaceae</taxon>
        <taxon>Crucibulum</taxon>
    </lineage>
</organism>
<gene>
    <name evidence="2" type="ORF">BDQ12DRAFT_313250</name>
</gene>
<evidence type="ECO:0000256" key="1">
    <source>
        <dbReference type="SAM" id="MobiDB-lite"/>
    </source>
</evidence>
<feature type="region of interest" description="Disordered" evidence="1">
    <location>
        <begin position="58"/>
        <end position="86"/>
    </location>
</feature>
<feature type="region of interest" description="Disordered" evidence="1">
    <location>
        <begin position="1"/>
        <end position="46"/>
    </location>
</feature>
<protein>
    <submittedName>
        <fullName evidence="2">Uncharacterized protein</fullName>
    </submittedName>
</protein>
<sequence length="262" mass="27633">MGVPLRRSETLMYFPSTQKTPVASTSSLTQGSSSTSKAPRTQSLQAYKEERLRQKALTNPTIYAPRSHAQGSSSSSSTTTTTAPALPSMAPAGSYIAGRKPLAPPPVLLPVHTQTTARTNSPLSPHRAALPGRPIYPRSKHEPNLYRKAITTCIKRKPGGEQILKVGVRKALGPAAGVGAGLSGSVSVSVAGISGVRSATIELEKLVAATKRREDRDVLMADATSTLGRNVSSTPRASTPAPPVMSKSWVVVQGEDWEMVDV</sequence>
<evidence type="ECO:0000313" key="2">
    <source>
        <dbReference type="EMBL" id="TFK35572.1"/>
    </source>
</evidence>
<dbReference type="Proteomes" id="UP000308652">
    <property type="component" value="Unassembled WGS sequence"/>
</dbReference>
<evidence type="ECO:0000313" key="3">
    <source>
        <dbReference type="Proteomes" id="UP000308652"/>
    </source>
</evidence>
<reference evidence="2 3" key="1">
    <citation type="journal article" date="2019" name="Nat. Ecol. Evol.">
        <title>Megaphylogeny resolves global patterns of mushroom evolution.</title>
        <authorList>
            <person name="Varga T."/>
            <person name="Krizsan K."/>
            <person name="Foldi C."/>
            <person name="Dima B."/>
            <person name="Sanchez-Garcia M."/>
            <person name="Sanchez-Ramirez S."/>
            <person name="Szollosi G.J."/>
            <person name="Szarkandi J.G."/>
            <person name="Papp V."/>
            <person name="Albert L."/>
            <person name="Andreopoulos W."/>
            <person name="Angelini C."/>
            <person name="Antonin V."/>
            <person name="Barry K.W."/>
            <person name="Bougher N.L."/>
            <person name="Buchanan P."/>
            <person name="Buyck B."/>
            <person name="Bense V."/>
            <person name="Catcheside P."/>
            <person name="Chovatia M."/>
            <person name="Cooper J."/>
            <person name="Damon W."/>
            <person name="Desjardin D."/>
            <person name="Finy P."/>
            <person name="Geml J."/>
            <person name="Haridas S."/>
            <person name="Hughes K."/>
            <person name="Justo A."/>
            <person name="Karasinski D."/>
            <person name="Kautmanova I."/>
            <person name="Kiss B."/>
            <person name="Kocsube S."/>
            <person name="Kotiranta H."/>
            <person name="LaButti K.M."/>
            <person name="Lechner B.E."/>
            <person name="Liimatainen K."/>
            <person name="Lipzen A."/>
            <person name="Lukacs Z."/>
            <person name="Mihaltcheva S."/>
            <person name="Morgado L.N."/>
            <person name="Niskanen T."/>
            <person name="Noordeloos M.E."/>
            <person name="Ohm R.A."/>
            <person name="Ortiz-Santana B."/>
            <person name="Ovrebo C."/>
            <person name="Racz N."/>
            <person name="Riley R."/>
            <person name="Savchenko A."/>
            <person name="Shiryaev A."/>
            <person name="Soop K."/>
            <person name="Spirin V."/>
            <person name="Szebenyi C."/>
            <person name="Tomsovsky M."/>
            <person name="Tulloss R.E."/>
            <person name="Uehling J."/>
            <person name="Grigoriev I.V."/>
            <person name="Vagvolgyi C."/>
            <person name="Papp T."/>
            <person name="Martin F.M."/>
            <person name="Miettinen O."/>
            <person name="Hibbett D.S."/>
            <person name="Nagy L.G."/>
        </authorList>
    </citation>
    <scope>NUCLEOTIDE SEQUENCE [LARGE SCALE GENOMIC DNA]</scope>
    <source>
        <strain evidence="2 3">CBS 166.37</strain>
    </source>
</reference>
<dbReference type="AlphaFoldDB" id="A0A5C3LS18"/>
<feature type="region of interest" description="Disordered" evidence="1">
    <location>
        <begin position="115"/>
        <end position="140"/>
    </location>
</feature>
<keyword evidence="3" id="KW-1185">Reference proteome</keyword>
<feature type="compositionally biased region" description="Low complexity" evidence="1">
    <location>
        <begin position="72"/>
        <end position="82"/>
    </location>
</feature>
<dbReference type="EMBL" id="ML213620">
    <property type="protein sequence ID" value="TFK35572.1"/>
    <property type="molecule type" value="Genomic_DNA"/>
</dbReference>
<accession>A0A5C3LS18</accession>